<sequence>MKIKTLTAGLALALSVCTTSAFAMDKPVTIADQGSFFAG</sequence>
<protein>
    <submittedName>
        <fullName evidence="2">Uncharacterized protein</fullName>
    </submittedName>
</protein>
<organism evidence="2 3">
    <name type="scientific">Megamonas hypermegale</name>
    <dbReference type="NCBI Taxonomy" id="158847"/>
    <lineage>
        <taxon>Bacteria</taxon>
        <taxon>Bacillati</taxon>
        <taxon>Bacillota</taxon>
        <taxon>Negativicutes</taxon>
        <taxon>Selenomonadales</taxon>
        <taxon>Selenomonadaceae</taxon>
        <taxon>Megamonas</taxon>
    </lineage>
</organism>
<gene>
    <name evidence="2" type="ORF">SAMEA4364220_01004</name>
</gene>
<name>A0A239TQK6_9FIRM</name>
<evidence type="ECO:0000313" key="3">
    <source>
        <dbReference type="Proteomes" id="UP000215383"/>
    </source>
</evidence>
<evidence type="ECO:0000256" key="1">
    <source>
        <dbReference type="SAM" id="SignalP"/>
    </source>
</evidence>
<dbReference type="AlphaFoldDB" id="A0A239TQK6"/>
<feature type="chain" id="PRO_5011244108" evidence="1">
    <location>
        <begin position="24"/>
        <end position="39"/>
    </location>
</feature>
<accession>A0A239TQK6</accession>
<feature type="signal peptide" evidence="1">
    <location>
        <begin position="1"/>
        <end position="23"/>
    </location>
</feature>
<dbReference type="EMBL" id="LT906446">
    <property type="protein sequence ID" value="SNU98863.1"/>
    <property type="molecule type" value="Genomic_DNA"/>
</dbReference>
<dbReference type="Proteomes" id="UP000215383">
    <property type="component" value="Chromosome 1"/>
</dbReference>
<proteinExistence type="predicted"/>
<evidence type="ECO:0000313" key="2">
    <source>
        <dbReference type="EMBL" id="SNU98863.1"/>
    </source>
</evidence>
<keyword evidence="1" id="KW-0732">Signal</keyword>
<keyword evidence="3" id="KW-1185">Reference proteome</keyword>
<reference evidence="2 3" key="1">
    <citation type="submission" date="2017-06" db="EMBL/GenBank/DDBJ databases">
        <authorList>
            <consortium name="Pathogen Informatics"/>
        </authorList>
    </citation>
    <scope>NUCLEOTIDE SEQUENCE [LARGE SCALE GENOMIC DNA]</scope>
    <source>
        <strain evidence="2 3">NCTC10570</strain>
    </source>
</reference>